<accession>A0ABT2MZA3</accession>
<sequence length="714" mass="79582">MTSGNLGTEPMIEGFKAMGVKAEIVPEDIQVFFNLSRELLCIIDPEGDFLKLNSSWQSVLGWSLEDLRSHSWRDLIHPDDLHRTLMSERACEMGQVCHITNRYRHKTGQYCWLSWRIIHQKTGLTYAAAQTIEKPAKEEFWHGRPETLENKLTGIFGPTLADLEAGLDPGITGLNPGCAEGVKQKQPASWVESAAVKRVENSRVWFRGEPIAQEGKAGENRNSPSRFLSPLNEGMESPSLDEQSPSPLAIAQLEERFLKVNATLCEILGEIDPCITRATWSEIEASESGDTSGQKLQQICGSTLPWSGATSTSENQTMRPQVQSKPSWGAIATASPEEPRIADDATVLALFNATTEALYLVDTQGIILAGNRMAAQRLGLQLPEAVGQSIYHRLPDWLAKVRQNYIAQVIQTKKPVRFKEVRSQAYFEVSIYPAMDSRGEVSRLAVFDCDISDRCHRKEATGQLNAQLEQRVKERTADLQSANQELEAFSYSVSHDLRAPLRAIGGFAKAVIEDYQTVLDETGKDYLHRVCAATERMNQLIDDLLSLSRVTRTQMQRKPVNLSKMAREIAMELQGTQGDRLVRFRLADCLIADGDPHLLQVMLENLLGNAWKFTSKTANAWIEFGISDRRVLPPGQHSPGTSNQPVYFVRDNGAGFNMSYADKLFVPFQRLHKPSDFEGTGIGLATVSRIVKRHGGQVWASSDVNQGATFYFTL</sequence>
<evidence type="ECO:0000256" key="1">
    <source>
        <dbReference type="ARBA" id="ARBA00000085"/>
    </source>
</evidence>
<evidence type="ECO:0000313" key="12">
    <source>
        <dbReference type="Proteomes" id="UP001525890"/>
    </source>
</evidence>
<comment type="catalytic activity">
    <reaction evidence="1">
        <text>ATP + protein L-histidine = ADP + protein N-phospho-L-histidine.</text>
        <dbReference type="EC" id="2.7.13.3"/>
    </reaction>
</comment>
<comment type="caution">
    <text evidence="11">The sequence shown here is derived from an EMBL/GenBank/DDBJ whole genome shotgun (WGS) entry which is preliminary data.</text>
</comment>
<evidence type="ECO:0000313" key="11">
    <source>
        <dbReference type="EMBL" id="MCT7970089.1"/>
    </source>
</evidence>
<dbReference type="RefSeq" id="WP_368009519.1">
    <property type="nucleotide sequence ID" value="NZ_JAMXFF010000073.1"/>
</dbReference>
<dbReference type="InterPro" id="IPR013656">
    <property type="entry name" value="PAS_4"/>
</dbReference>
<dbReference type="InterPro" id="IPR050351">
    <property type="entry name" value="BphY/WalK/GraS-like"/>
</dbReference>
<feature type="region of interest" description="Disordered" evidence="8">
    <location>
        <begin position="214"/>
        <end position="244"/>
    </location>
</feature>
<evidence type="ECO:0000259" key="9">
    <source>
        <dbReference type="PROSITE" id="PS50109"/>
    </source>
</evidence>
<dbReference type="Pfam" id="PF02518">
    <property type="entry name" value="HATPase_c"/>
    <property type="match status" value="1"/>
</dbReference>
<feature type="compositionally biased region" description="Polar residues" evidence="8">
    <location>
        <begin position="306"/>
        <end position="326"/>
    </location>
</feature>
<evidence type="ECO:0000256" key="5">
    <source>
        <dbReference type="ARBA" id="ARBA00022777"/>
    </source>
</evidence>
<dbReference type="InterPro" id="IPR036890">
    <property type="entry name" value="HATPase_C_sf"/>
</dbReference>
<feature type="region of interest" description="Disordered" evidence="8">
    <location>
        <begin position="306"/>
        <end position="328"/>
    </location>
</feature>
<keyword evidence="3" id="KW-0597">Phosphoprotein</keyword>
<dbReference type="InterPro" id="IPR013655">
    <property type="entry name" value="PAS_fold_3"/>
</dbReference>
<dbReference type="CDD" id="cd00082">
    <property type="entry name" value="HisKA"/>
    <property type="match status" value="1"/>
</dbReference>
<dbReference type="SUPFAM" id="SSF55785">
    <property type="entry name" value="PYP-like sensor domain (PAS domain)"/>
    <property type="match status" value="2"/>
</dbReference>
<evidence type="ECO:0000256" key="2">
    <source>
        <dbReference type="ARBA" id="ARBA00012438"/>
    </source>
</evidence>
<organism evidence="11 12">
    <name type="scientific">Laspinema palackyanum D2a</name>
    <dbReference type="NCBI Taxonomy" id="2953684"/>
    <lineage>
        <taxon>Bacteria</taxon>
        <taxon>Bacillati</taxon>
        <taxon>Cyanobacteriota</taxon>
        <taxon>Cyanophyceae</taxon>
        <taxon>Oscillatoriophycideae</taxon>
        <taxon>Oscillatoriales</taxon>
        <taxon>Laspinemataceae</taxon>
        <taxon>Laspinema</taxon>
        <taxon>Laspinema palackyanum</taxon>
    </lineage>
</organism>
<dbReference type="Pfam" id="PF00512">
    <property type="entry name" value="HisKA"/>
    <property type="match status" value="1"/>
</dbReference>
<dbReference type="SMART" id="SM00388">
    <property type="entry name" value="HisKA"/>
    <property type="match status" value="1"/>
</dbReference>
<keyword evidence="7" id="KW-0472">Membrane</keyword>
<dbReference type="Gene3D" id="1.10.287.130">
    <property type="match status" value="1"/>
</dbReference>
<dbReference type="SMART" id="SM00387">
    <property type="entry name" value="HATPase_c"/>
    <property type="match status" value="1"/>
</dbReference>
<keyword evidence="4" id="KW-0808">Transferase</keyword>
<gene>
    <name evidence="11" type="ORF">NG799_27630</name>
</gene>
<dbReference type="InterPro" id="IPR003661">
    <property type="entry name" value="HisK_dim/P_dom"/>
</dbReference>
<dbReference type="PRINTS" id="PR00344">
    <property type="entry name" value="BCTRLSENSOR"/>
</dbReference>
<dbReference type="NCBIfam" id="TIGR00229">
    <property type="entry name" value="sensory_box"/>
    <property type="match status" value="1"/>
</dbReference>
<dbReference type="PANTHER" id="PTHR42878">
    <property type="entry name" value="TWO-COMPONENT HISTIDINE KINASE"/>
    <property type="match status" value="1"/>
</dbReference>
<dbReference type="PROSITE" id="PS50109">
    <property type="entry name" value="HIS_KIN"/>
    <property type="match status" value="1"/>
</dbReference>
<evidence type="ECO:0000259" key="10">
    <source>
        <dbReference type="PROSITE" id="PS50112"/>
    </source>
</evidence>
<dbReference type="InterPro" id="IPR000014">
    <property type="entry name" value="PAS"/>
</dbReference>
<evidence type="ECO:0000256" key="6">
    <source>
        <dbReference type="ARBA" id="ARBA00023012"/>
    </source>
</evidence>
<proteinExistence type="predicted"/>
<dbReference type="InterPro" id="IPR036097">
    <property type="entry name" value="HisK_dim/P_sf"/>
</dbReference>
<dbReference type="Pfam" id="PF08447">
    <property type="entry name" value="PAS_3"/>
    <property type="match status" value="1"/>
</dbReference>
<keyword evidence="6" id="KW-0902">Two-component regulatory system</keyword>
<dbReference type="InterPro" id="IPR003594">
    <property type="entry name" value="HATPase_dom"/>
</dbReference>
<reference evidence="11 12" key="1">
    <citation type="journal article" date="2022" name="Front. Microbiol.">
        <title>High genomic differentiation and limited gene flow indicate recent cryptic speciation within the genus Laspinema (cyanobacteria).</title>
        <authorList>
            <person name="Stanojkovic A."/>
            <person name="Skoupy S."/>
            <person name="Skaloud P."/>
            <person name="Dvorak P."/>
        </authorList>
    </citation>
    <scope>NUCLEOTIDE SEQUENCE [LARGE SCALE GENOMIC DNA]</scope>
    <source>
        <strain evidence="11 12">D2a</strain>
    </source>
</reference>
<feature type="domain" description="PAS" evidence="10">
    <location>
        <begin position="42"/>
        <end position="80"/>
    </location>
</feature>
<dbReference type="InterPro" id="IPR035965">
    <property type="entry name" value="PAS-like_dom_sf"/>
</dbReference>
<dbReference type="EC" id="2.7.13.3" evidence="2"/>
<keyword evidence="12" id="KW-1185">Reference proteome</keyword>
<dbReference type="Pfam" id="PF08448">
    <property type="entry name" value="PAS_4"/>
    <property type="match status" value="1"/>
</dbReference>
<dbReference type="Proteomes" id="UP001525890">
    <property type="component" value="Unassembled WGS sequence"/>
</dbReference>
<dbReference type="Gene3D" id="3.30.450.20">
    <property type="entry name" value="PAS domain"/>
    <property type="match status" value="2"/>
</dbReference>
<evidence type="ECO:0000256" key="4">
    <source>
        <dbReference type="ARBA" id="ARBA00022679"/>
    </source>
</evidence>
<dbReference type="PROSITE" id="PS50112">
    <property type="entry name" value="PAS"/>
    <property type="match status" value="2"/>
</dbReference>
<feature type="domain" description="Histidine kinase" evidence="9">
    <location>
        <begin position="492"/>
        <end position="714"/>
    </location>
</feature>
<dbReference type="SUPFAM" id="SSF55874">
    <property type="entry name" value="ATPase domain of HSP90 chaperone/DNA topoisomerase II/histidine kinase"/>
    <property type="match status" value="1"/>
</dbReference>
<dbReference type="SUPFAM" id="SSF47384">
    <property type="entry name" value="Homodimeric domain of signal transducing histidine kinase"/>
    <property type="match status" value="1"/>
</dbReference>
<evidence type="ECO:0000256" key="7">
    <source>
        <dbReference type="ARBA" id="ARBA00023136"/>
    </source>
</evidence>
<protein>
    <recommendedName>
        <fullName evidence="2">histidine kinase</fullName>
        <ecNumber evidence="2">2.7.13.3</ecNumber>
    </recommendedName>
</protein>
<dbReference type="InterPro" id="IPR005467">
    <property type="entry name" value="His_kinase_dom"/>
</dbReference>
<keyword evidence="5" id="KW-0418">Kinase</keyword>
<dbReference type="PANTHER" id="PTHR42878:SF15">
    <property type="entry name" value="BACTERIOPHYTOCHROME"/>
    <property type="match status" value="1"/>
</dbReference>
<dbReference type="EMBL" id="JAMXFF010000073">
    <property type="protein sequence ID" value="MCT7970089.1"/>
    <property type="molecule type" value="Genomic_DNA"/>
</dbReference>
<name>A0ABT2MZA3_9CYAN</name>
<dbReference type="CDD" id="cd00130">
    <property type="entry name" value="PAS"/>
    <property type="match status" value="2"/>
</dbReference>
<evidence type="ECO:0000256" key="3">
    <source>
        <dbReference type="ARBA" id="ARBA00022553"/>
    </source>
</evidence>
<evidence type="ECO:0000256" key="8">
    <source>
        <dbReference type="SAM" id="MobiDB-lite"/>
    </source>
</evidence>
<dbReference type="Gene3D" id="3.30.565.10">
    <property type="entry name" value="Histidine kinase-like ATPase, C-terminal domain"/>
    <property type="match status" value="1"/>
</dbReference>
<feature type="domain" description="PAS" evidence="10">
    <location>
        <begin position="343"/>
        <end position="413"/>
    </location>
</feature>
<dbReference type="SMART" id="SM00091">
    <property type="entry name" value="PAS"/>
    <property type="match status" value="3"/>
</dbReference>
<dbReference type="InterPro" id="IPR004358">
    <property type="entry name" value="Sig_transdc_His_kin-like_C"/>
</dbReference>